<comment type="caution">
    <text evidence="1">The sequence shown here is derived from an EMBL/GenBank/DDBJ whole genome shotgun (WGS) entry which is preliminary data.</text>
</comment>
<keyword evidence="2" id="KW-1185">Reference proteome</keyword>
<organism evidence="1 2">
    <name type="scientific">Bacteroides uniformis (strain ATCC 8492 / DSM 6597 / CCUG 4942 / CIP 103695 / JCM 5828 / KCTC 5204 / NCTC 13054 / VPI 0061)</name>
    <dbReference type="NCBI Taxonomy" id="411479"/>
    <lineage>
        <taxon>Bacteria</taxon>
        <taxon>Pseudomonadati</taxon>
        <taxon>Bacteroidota</taxon>
        <taxon>Bacteroidia</taxon>
        <taxon>Bacteroidales</taxon>
        <taxon>Bacteroidaceae</taxon>
        <taxon>Bacteroides</taxon>
    </lineage>
</organism>
<dbReference type="Proteomes" id="UP000004110">
    <property type="component" value="Unassembled WGS sequence"/>
</dbReference>
<evidence type="ECO:0000313" key="2">
    <source>
        <dbReference type="Proteomes" id="UP000004110"/>
    </source>
</evidence>
<protein>
    <recommendedName>
        <fullName evidence="3">Epimerase</fullName>
    </recommendedName>
</protein>
<dbReference type="AlphaFoldDB" id="A0ABC9N6K9"/>
<gene>
    <name evidence="1" type="ORF">BACUNI_03947</name>
</gene>
<reference evidence="1" key="1">
    <citation type="submission" date="2007-06" db="EMBL/GenBank/DDBJ databases">
        <authorList>
            <person name="Fulton L."/>
            <person name="Clifton S."/>
            <person name="Fulton B."/>
            <person name="Xu J."/>
            <person name="Minx P."/>
            <person name="Pepin K.H."/>
            <person name="Johnson M."/>
            <person name="Thiruvilangam P."/>
            <person name="Bhonagiri V."/>
            <person name="Nash W.E."/>
            <person name="Mardis E.R."/>
            <person name="Wilson R.K."/>
        </authorList>
    </citation>
    <scope>NUCLEOTIDE SEQUENCE [LARGE SCALE GENOMIC DNA]</scope>
    <source>
        <strain evidence="1">ATCC 8492</strain>
    </source>
</reference>
<name>A0ABC9N6K9_BACUC</name>
<accession>A0ABC9N6K9</accession>
<evidence type="ECO:0008006" key="3">
    <source>
        <dbReference type="Google" id="ProtNLM"/>
    </source>
</evidence>
<evidence type="ECO:0000313" key="1">
    <source>
        <dbReference type="EMBL" id="EDO52334.1"/>
    </source>
</evidence>
<reference evidence="1" key="2">
    <citation type="submission" date="2013-11" db="EMBL/GenBank/DDBJ databases">
        <title>Draft genome sequence of Bacteroides uniformis (ATCC 8492).</title>
        <authorList>
            <person name="Sudarsanam P."/>
            <person name="Ley R."/>
            <person name="Guruge J."/>
            <person name="Turnbaugh P.J."/>
            <person name="Mahowald M."/>
            <person name="Liep D."/>
            <person name="Gordon J."/>
        </authorList>
    </citation>
    <scope>NUCLEOTIDE SEQUENCE</scope>
    <source>
        <strain evidence="1">ATCC 8492</strain>
    </source>
</reference>
<dbReference type="EMBL" id="AAYH02000048">
    <property type="protein sequence ID" value="EDO52334.1"/>
    <property type="molecule type" value="Genomic_DNA"/>
</dbReference>
<proteinExistence type="predicted"/>
<sequence length="43" mass="5002">MAKVCQAIGKSLFSLFLLNIIREVSCYRTIHYFCGKYLKEDAQ</sequence>